<evidence type="ECO:0008006" key="3">
    <source>
        <dbReference type="Google" id="ProtNLM"/>
    </source>
</evidence>
<dbReference type="Proteomes" id="UP000249828">
    <property type="component" value="Unassembled WGS sequence"/>
</dbReference>
<dbReference type="Pfam" id="PF07852">
    <property type="entry name" value="DUF1642"/>
    <property type="match status" value="1"/>
</dbReference>
<organism evidence="1 2">
    <name type="scientific">Enterococcus plantarum</name>
    <dbReference type="NCBI Taxonomy" id="1077675"/>
    <lineage>
        <taxon>Bacteria</taxon>
        <taxon>Bacillati</taxon>
        <taxon>Bacillota</taxon>
        <taxon>Bacilli</taxon>
        <taxon>Lactobacillales</taxon>
        <taxon>Enterococcaceae</taxon>
        <taxon>Enterococcus</taxon>
    </lineage>
</organism>
<evidence type="ECO:0000313" key="2">
    <source>
        <dbReference type="Proteomes" id="UP000249828"/>
    </source>
</evidence>
<name>A0A2W3YQ97_9ENTE</name>
<proteinExistence type="predicted"/>
<evidence type="ECO:0000313" key="1">
    <source>
        <dbReference type="EMBL" id="PZL70106.1"/>
    </source>
</evidence>
<accession>A0A2W3YQ97</accession>
<dbReference type="EMBL" id="PIEU01000124">
    <property type="protein sequence ID" value="PZL70106.1"/>
    <property type="molecule type" value="Genomic_DNA"/>
</dbReference>
<sequence length="265" mass="30766">MMKYLTCLVAFTRRRVQHMEKMIEELIEEKINDWDDCLNRHYAGEKQNSDVLIRAALSDMQQLKSSLPTQATEEECEKLSKSLKDYSELSDKVGTLGNLTGKTIDALIDHVKVNGLPTQQDKVVVPEFVARYIAFCKSKNWELTATATTSNALYYESRLGPSGLNDWIVSNYATFLIAIATDDYTVEKEQIYEVVFYEDESDRWLLTQLGENSYEIIPESKNDGYRTQWFTEEKIKAINEKYWGFRHPMDKQCQMFTVPVEEDEI</sequence>
<protein>
    <recommendedName>
        <fullName evidence="3">DUF1642 domain-containing protein</fullName>
    </recommendedName>
</protein>
<comment type="caution">
    <text evidence="1">The sequence shown here is derived from an EMBL/GenBank/DDBJ whole genome shotgun (WGS) entry which is preliminary data.</text>
</comment>
<dbReference type="InterPro" id="IPR012865">
    <property type="entry name" value="DUF1642"/>
</dbReference>
<dbReference type="AlphaFoldDB" id="A0A2W3YQ97"/>
<keyword evidence="2" id="KW-1185">Reference proteome</keyword>
<gene>
    <name evidence="1" type="ORF">CI088_15775</name>
</gene>
<reference evidence="1 2" key="1">
    <citation type="submission" date="2017-11" db="EMBL/GenBank/DDBJ databases">
        <title>Draft genome sequence of Enterococcus plantarum TRW2 strain isolated from lettuce.</title>
        <authorList>
            <person name="Kim E.B."/>
            <person name="Marco M.L."/>
            <person name="Williams T.R."/>
            <person name="You I.H."/>
        </authorList>
    </citation>
    <scope>NUCLEOTIDE SEQUENCE [LARGE SCALE GENOMIC DNA]</scope>
    <source>
        <strain evidence="1 2">TRW2</strain>
    </source>
</reference>